<dbReference type="Proteomes" id="UP001152607">
    <property type="component" value="Unassembled WGS sequence"/>
</dbReference>
<evidence type="ECO:0000313" key="1">
    <source>
        <dbReference type="EMBL" id="CAI6232867.1"/>
    </source>
</evidence>
<dbReference type="AlphaFoldDB" id="A0A9W4U1S0"/>
<reference evidence="1" key="1">
    <citation type="submission" date="2023-01" db="EMBL/GenBank/DDBJ databases">
        <authorList>
            <person name="Van Ghelder C."/>
            <person name="Rancurel C."/>
        </authorList>
    </citation>
    <scope>NUCLEOTIDE SEQUENCE</scope>
    <source>
        <strain evidence="1">CNCM I-4278</strain>
    </source>
</reference>
<sequence>MRPLYVKISNSSISTSKIHTTPSLLLPKHGSVVAQFKCDTGLLRFGATCGVTTSLISDRKYSIDRFYSHR</sequence>
<proteinExistence type="predicted"/>
<organism evidence="1 2">
    <name type="scientific">Periconia digitata</name>
    <dbReference type="NCBI Taxonomy" id="1303443"/>
    <lineage>
        <taxon>Eukaryota</taxon>
        <taxon>Fungi</taxon>
        <taxon>Dikarya</taxon>
        <taxon>Ascomycota</taxon>
        <taxon>Pezizomycotina</taxon>
        <taxon>Dothideomycetes</taxon>
        <taxon>Pleosporomycetidae</taxon>
        <taxon>Pleosporales</taxon>
        <taxon>Massarineae</taxon>
        <taxon>Periconiaceae</taxon>
        <taxon>Periconia</taxon>
    </lineage>
</organism>
<accession>A0A9W4U1S0</accession>
<comment type="caution">
    <text evidence="1">The sequence shown here is derived from an EMBL/GenBank/DDBJ whole genome shotgun (WGS) entry which is preliminary data.</text>
</comment>
<gene>
    <name evidence="1" type="ORF">PDIGIT_LOCUS286</name>
</gene>
<name>A0A9W4U1S0_9PLEO</name>
<evidence type="ECO:0000313" key="2">
    <source>
        <dbReference type="Proteomes" id="UP001152607"/>
    </source>
</evidence>
<protein>
    <submittedName>
        <fullName evidence="1">Uncharacterized protein</fullName>
    </submittedName>
</protein>
<keyword evidence="2" id="KW-1185">Reference proteome</keyword>
<dbReference type="EMBL" id="CAOQHR010000001">
    <property type="protein sequence ID" value="CAI6232867.1"/>
    <property type="molecule type" value="Genomic_DNA"/>
</dbReference>